<dbReference type="RefSeq" id="WP_237603871.1">
    <property type="nucleotide sequence ID" value="NZ_JAIRBA010000032.1"/>
</dbReference>
<keyword evidence="2" id="KW-0680">Restriction system</keyword>
<comment type="similarity">
    <text evidence="1">Belongs to the type-I restriction system S methylase family.</text>
</comment>
<evidence type="ECO:0000313" key="7">
    <source>
        <dbReference type="Proteomes" id="UP001139461"/>
    </source>
</evidence>
<dbReference type="InterPro" id="IPR000055">
    <property type="entry name" value="Restrct_endonuc_typeI_TRD"/>
</dbReference>
<dbReference type="InterPro" id="IPR052021">
    <property type="entry name" value="Type-I_RS_S_subunit"/>
</dbReference>
<feature type="domain" description="Type I restriction modification DNA specificity" evidence="5">
    <location>
        <begin position="256"/>
        <end position="435"/>
    </location>
</feature>
<dbReference type="GO" id="GO:0016787">
    <property type="term" value="F:hydrolase activity"/>
    <property type="evidence" value="ECO:0007669"/>
    <property type="project" value="UniProtKB-KW"/>
</dbReference>
<name>A0A9X1QZU0_9FLAO</name>
<reference evidence="6" key="1">
    <citation type="submission" date="2021-09" db="EMBL/GenBank/DDBJ databases">
        <title>Genome of Aequorivita sp. strain F47161.</title>
        <authorList>
            <person name="Wang Y."/>
        </authorList>
    </citation>
    <scope>NUCLEOTIDE SEQUENCE</scope>
    <source>
        <strain evidence="6">F47161</strain>
    </source>
</reference>
<keyword evidence="6" id="KW-0378">Hydrolase</keyword>
<dbReference type="PANTHER" id="PTHR30408:SF12">
    <property type="entry name" value="TYPE I RESTRICTION ENZYME MJAVIII SPECIFICITY SUBUNIT"/>
    <property type="match status" value="1"/>
</dbReference>
<feature type="coiled-coil region" evidence="4">
    <location>
        <begin position="418"/>
        <end position="445"/>
    </location>
</feature>
<dbReference type="GO" id="GO:0009307">
    <property type="term" value="P:DNA restriction-modification system"/>
    <property type="evidence" value="ECO:0007669"/>
    <property type="project" value="UniProtKB-KW"/>
</dbReference>
<organism evidence="6 7">
    <name type="scientific">Aequorivita vitellina</name>
    <dbReference type="NCBI Taxonomy" id="2874475"/>
    <lineage>
        <taxon>Bacteria</taxon>
        <taxon>Pseudomonadati</taxon>
        <taxon>Bacteroidota</taxon>
        <taxon>Flavobacteriia</taxon>
        <taxon>Flavobacteriales</taxon>
        <taxon>Flavobacteriaceae</taxon>
        <taxon>Aequorivita</taxon>
    </lineage>
</organism>
<evidence type="ECO:0000256" key="3">
    <source>
        <dbReference type="ARBA" id="ARBA00023125"/>
    </source>
</evidence>
<dbReference type="EC" id="3.1.21.-" evidence="6"/>
<evidence type="ECO:0000256" key="1">
    <source>
        <dbReference type="ARBA" id="ARBA00010923"/>
    </source>
</evidence>
<proteinExistence type="inferred from homology"/>
<dbReference type="PANTHER" id="PTHR30408">
    <property type="entry name" value="TYPE-1 RESTRICTION ENZYME ECOKI SPECIFICITY PROTEIN"/>
    <property type="match status" value="1"/>
</dbReference>
<accession>A0A9X1QZU0</accession>
<keyword evidence="7" id="KW-1185">Reference proteome</keyword>
<dbReference type="Proteomes" id="UP001139461">
    <property type="component" value="Unassembled WGS sequence"/>
</dbReference>
<protein>
    <submittedName>
        <fullName evidence="6">Restriction endonuclease subunit S</fullName>
        <ecNumber evidence="6">3.1.21.-</ecNumber>
    </submittedName>
</protein>
<sequence>MTDRQNVEINSSLASTQTCDPIKMEERSGYKNTKLGWIPEKWETPRIDEVFDFLSTNSLSRNQLNYEDEEGVFNIHYGDIHATYKQPILDFDNENRVPKINKDIVLSVNTDFLKDGDLVIADASEDYEGVGEAIELKNINGKKVTSGLHTFAFRDKTNKTAEDFRVYIFRNLLVKKALKTIATGSKVYGISKGNIQKFRIVLPPLPEQQKIATILSTWDNAIAKQQQLIVAKQKFKKGLMQLLLTGKKRFEGFEGDFKTSKLGDIFTIQGRVGWKGYKKEDLREEGPIVIGAKHVNNQLLNLSDPTYLSIEKYEESPEIMIKINDLLIVQRGSLGKIALIEEEIGKATINPSMAILRPKNDNISVKYIYYFLCSDFSQNLIMSETGSTGVPMISQKQIATFKMTYPSLIEQQKIASVLSAADKEIGLLQSELAQLQGQKRGLMQRLLTGAVRVKI</sequence>
<comment type="caution">
    <text evidence="6">The sequence shown here is derived from an EMBL/GenBank/DDBJ whole genome shotgun (WGS) entry which is preliminary data.</text>
</comment>
<keyword evidence="6" id="KW-0255">Endonuclease</keyword>
<keyword evidence="6" id="KW-0540">Nuclease</keyword>
<dbReference type="AlphaFoldDB" id="A0A9X1QZU0"/>
<dbReference type="EMBL" id="JAIRBA010000032">
    <property type="protein sequence ID" value="MCG2420088.1"/>
    <property type="molecule type" value="Genomic_DNA"/>
</dbReference>
<dbReference type="GO" id="GO:0004519">
    <property type="term" value="F:endonuclease activity"/>
    <property type="evidence" value="ECO:0007669"/>
    <property type="project" value="UniProtKB-KW"/>
</dbReference>
<feature type="domain" description="Type I restriction modification DNA specificity" evidence="5">
    <location>
        <begin position="39"/>
        <end position="226"/>
    </location>
</feature>
<keyword evidence="4" id="KW-0175">Coiled coil</keyword>
<gene>
    <name evidence="6" type="ORF">K8089_13745</name>
</gene>
<dbReference type="SUPFAM" id="SSF116734">
    <property type="entry name" value="DNA methylase specificity domain"/>
    <property type="match status" value="2"/>
</dbReference>
<dbReference type="GO" id="GO:0003677">
    <property type="term" value="F:DNA binding"/>
    <property type="evidence" value="ECO:0007669"/>
    <property type="project" value="UniProtKB-KW"/>
</dbReference>
<dbReference type="Gene3D" id="3.90.220.20">
    <property type="entry name" value="DNA methylase specificity domains"/>
    <property type="match status" value="2"/>
</dbReference>
<evidence type="ECO:0000256" key="4">
    <source>
        <dbReference type="SAM" id="Coils"/>
    </source>
</evidence>
<dbReference type="InterPro" id="IPR044946">
    <property type="entry name" value="Restrct_endonuc_typeI_TRD_sf"/>
</dbReference>
<evidence type="ECO:0000313" key="6">
    <source>
        <dbReference type="EMBL" id="MCG2420088.1"/>
    </source>
</evidence>
<dbReference type="Pfam" id="PF01420">
    <property type="entry name" value="Methylase_S"/>
    <property type="match status" value="2"/>
</dbReference>
<evidence type="ECO:0000259" key="5">
    <source>
        <dbReference type="Pfam" id="PF01420"/>
    </source>
</evidence>
<keyword evidence="3" id="KW-0238">DNA-binding</keyword>
<evidence type="ECO:0000256" key="2">
    <source>
        <dbReference type="ARBA" id="ARBA00022747"/>
    </source>
</evidence>